<sequence length="121" mass="13064">PLSPTGKVDRRALPAPKREDGTSTGYVPPRDPTEEALTQIWADLLGGGRIGVEDNFFHLGGDSVTSLRLMARMGRAFGVEVSPRDFFEAPTIASLAELLRRKILADWEQEAVSGTEIGGQA</sequence>
<reference evidence="6" key="1">
    <citation type="journal article" date="2019" name="Int. J. Syst. Evol. Microbiol.">
        <title>The Global Catalogue of Microorganisms (GCM) 10K type strain sequencing project: providing services to taxonomists for standard genome sequencing and annotation.</title>
        <authorList>
            <consortium name="The Broad Institute Genomics Platform"/>
            <consortium name="The Broad Institute Genome Sequencing Center for Infectious Disease"/>
            <person name="Wu L."/>
            <person name="Ma J."/>
        </authorList>
    </citation>
    <scope>NUCLEOTIDE SEQUENCE [LARGE SCALE GENOMIC DNA]</scope>
    <source>
        <strain evidence="6">CCUG 62974</strain>
    </source>
</reference>
<dbReference type="EMBL" id="JBHTHX010002993">
    <property type="protein sequence ID" value="MFD0891206.1"/>
    <property type="molecule type" value="Genomic_DNA"/>
</dbReference>
<proteinExistence type="predicted"/>
<organism evidence="5 6">
    <name type="scientific">Streptosporangium algeriense</name>
    <dbReference type="NCBI Taxonomy" id="1682748"/>
    <lineage>
        <taxon>Bacteria</taxon>
        <taxon>Bacillati</taxon>
        <taxon>Actinomycetota</taxon>
        <taxon>Actinomycetes</taxon>
        <taxon>Streptosporangiales</taxon>
        <taxon>Streptosporangiaceae</taxon>
        <taxon>Streptosporangium</taxon>
    </lineage>
</organism>
<dbReference type="PROSITE" id="PS50075">
    <property type="entry name" value="CARRIER"/>
    <property type="match status" value="1"/>
</dbReference>
<keyword evidence="1" id="KW-0596">Phosphopantetheine</keyword>
<comment type="caution">
    <text evidence="5">The sequence shown here is derived from an EMBL/GenBank/DDBJ whole genome shotgun (WGS) entry which is preliminary data.</text>
</comment>
<dbReference type="InterPro" id="IPR036736">
    <property type="entry name" value="ACP-like_sf"/>
</dbReference>
<dbReference type="SUPFAM" id="SSF47336">
    <property type="entry name" value="ACP-like"/>
    <property type="match status" value="1"/>
</dbReference>
<dbReference type="SMART" id="SM01294">
    <property type="entry name" value="PKS_PP_betabranch"/>
    <property type="match status" value="1"/>
</dbReference>
<dbReference type="SMART" id="SM00823">
    <property type="entry name" value="PKS_PP"/>
    <property type="match status" value="1"/>
</dbReference>
<feature type="region of interest" description="Disordered" evidence="3">
    <location>
        <begin position="1"/>
        <end position="33"/>
    </location>
</feature>
<evidence type="ECO:0000256" key="1">
    <source>
        <dbReference type="ARBA" id="ARBA00022450"/>
    </source>
</evidence>
<dbReference type="Pfam" id="PF00550">
    <property type="entry name" value="PP-binding"/>
    <property type="match status" value="1"/>
</dbReference>
<dbReference type="PANTHER" id="PTHR45527:SF1">
    <property type="entry name" value="FATTY ACID SYNTHASE"/>
    <property type="match status" value="1"/>
</dbReference>
<feature type="domain" description="Carrier" evidence="4">
    <location>
        <begin position="28"/>
        <end position="103"/>
    </location>
</feature>
<evidence type="ECO:0000313" key="5">
    <source>
        <dbReference type="EMBL" id="MFD0891206.1"/>
    </source>
</evidence>
<dbReference type="PANTHER" id="PTHR45527">
    <property type="entry name" value="NONRIBOSOMAL PEPTIDE SYNTHETASE"/>
    <property type="match status" value="1"/>
</dbReference>
<protein>
    <submittedName>
        <fullName evidence="5">Phosphopantetheine-binding protein</fullName>
    </submittedName>
</protein>
<evidence type="ECO:0000313" key="6">
    <source>
        <dbReference type="Proteomes" id="UP001597024"/>
    </source>
</evidence>
<gene>
    <name evidence="5" type="ORF">ACFQ08_42220</name>
</gene>
<keyword evidence="6" id="KW-1185">Reference proteome</keyword>
<keyword evidence="2" id="KW-0597">Phosphoprotein</keyword>
<dbReference type="InterPro" id="IPR020806">
    <property type="entry name" value="PKS_PP-bd"/>
</dbReference>
<evidence type="ECO:0000256" key="3">
    <source>
        <dbReference type="SAM" id="MobiDB-lite"/>
    </source>
</evidence>
<dbReference type="InterPro" id="IPR009081">
    <property type="entry name" value="PP-bd_ACP"/>
</dbReference>
<feature type="compositionally biased region" description="Basic and acidic residues" evidence="3">
    <location>
        <begin position="7"/>
        <end position="21"/>
    </location>
</feature>
<name>A0ABW3E504_9ACTN</name>
<feature type="non-terminal residue" evidence="5">
    <location>
        <position position="1"/>
    </location>
</feature>
<accession>A0ABW3E504</accession>
<evidence type="ECO:0000259" key="4">
    <source>
        <dbReference type="PROSITE" id="PS50075"/>
    </source>
</evidence>
<dbReference type="Gene3D" id="1.10.1200.10">
    <property type="entry name" value="ACP-like"/>
    <property type="match status" value="1"/>
</dbReference>
<evidence type="ECO:0000256" key="2">
    <source>
        <dbReference type="ARBA" id="ARBA00022553"/>
    </source>
</evidence>
<dbReference type="Proteomes" id="UP001597024">
    <property type="component" value="Unassembled WGS sequence"/>
</dbReference>